<protein>
    <submittedName>
        <fullName evidence="2">Unannotated protein</fullName>
    </submittedName>
</protein>
<evidence type="ECO:0000313" key="2">
    <source>
        <dbReference type="EMBL" id="CAB4742631.1"/>
    </source>
</evidence>
<accession>A0A6J6T5Y6</accession>
<evidence type="ECO:0000256" key="1">
    <source>
        <dbReference type="SAM" id="MobiDB-lite"/>
    </source>
</evidence>
<proteinExistence type="predicted"/>
<organism evidence="2">
    <name type="scientific">freshwater metagenome</name>
    <dbReference type="NCBI Taxonomy" id="449393"/>
    <lineage>
        <taxon>unclassified sequences</taxon>
        <taxon>metagenomes</taxon>
        <taxon>ecological metagenomes</taxon>
    </lineage>
</organism>
<reference evidence="2" key="1">
    <citation type="submission" date="2020-05" db="EMBL/GenBank/DDBJ databases">
        <authorList>
            <person name="Chiriac C."/>
            <person name="Salcher M."/>
            <person name="Ghai R."/>
            <person name="Kavagutti S V."/>
        </authorList>
    </citation>
    <scope>NUCLEOTIDE SEQUENCE</scope>
</reference>
<gene>
    <name evidence="2" type="ORF">UFOPK2810_00410</name>
</gene>
<dbReference type="EMBL" id="CAEZYZ010000047">
    <property type="protein sequence ID" value="CAB4742631.1"/>
    <property type="molecule type" value="Genomic_DNA"/>
</dbReference>
<sequence length="41" mass="4429">MADDERADHPFADRLDGLDLEPGTNEMLGNVSSALVRGDLD</sequence>
<name>A0A6J6T5Y6_9ZZZZ</name>
<feature type="region of interest" description="Disordered" evidence="1">
    <location>
        <begin position="1"/>
        <end position="25"/>
    </location>
</feature>
<feature type="compositionally biased region" description="Basic and acidic residues" evidence="1">
    <location>
        <begin position="1"/>
        <end position="17"/>
    </location>
</feature>
<dbReference type="AlphaFoldDB" id="A0A6J6T5Y6"/>